<evidence type="ECO:0000313" key="4">
    <source>
        <dbReference type="EMBL" id="WOC12544.1"/>
    </source>
</evidence>
<comment type="function">
    <text evidence="2">Binds to DNA and alters its conformation. May be involved in regulation of gene expression, nucleoid organization and DNA protection.</text>
</comment>
<dbReference type="GO" id="GO:0003677">
    <property type="term" value="F:DNA binding"/>
    <property type="evidence" value="ECO:0007669"/>
    <property type="project" value="UniProtKB-UniRule"/>
</dbReference>
<comment type="similarity">
    <text evidence="2">Belongs to the YbaB/EbfC family.</text>
</comment>
<gene>
    <name evidence="4" type="primary">ybaB</name>
    <name evidence="4" type="ORF">MP11Mi_16330</name>
</gene>
<evidence type="ECO:0000256" key="3">
    <source>
        <dbReference type="SAM" id="MobiDB-lite"/>
    </source>
</evidence>
<feature type="region of interest" description="Disordered" evidence="3">
    <location>
        <begin position="1"/>
        <end position="24"/>
    </location>
</feature>
<dbReference type="AlphaFoldDB" id="A0AA97CVF3"/>
<dbReference type="SUPFAM" id="SSF82607">
    <property type="entry name" value="YbaB-like"/>
    <property type="match status" value="1"/>
</dbReference>
<dbReference type="InterPro" id="IPR004401">
    <property type="entry name" value="YbaB/EbfC"/>
</dbReference>
<sequence length="120" mass="12072">MDPVTDAFDPSSLLGGGGGDNPMSGLLAQVQEMQAKVIAAQDEIANTDVTGQAGNGLVTVTGNGVGEVTGVEISRDVVDPDDIDTLQDLILGALADLARNRDTLTQDKMGPLAGGLPGLG</sequence>
<dbReference type="PIRSF" id="PIRSF004555">
    <property type="entry name" value="UCP004555"/>
    <property type="match status" value="1"/>
</dbReference>
<reference evidence="4" key="1">
    <citation type="submission" date="2023-06" db="EMBL/GenBank/DDBJ databases">
        <title>Gordonia sp. nov. and Pseudochrobactrum sp. nov., two species isolated from the burying beetle Nicrophorus vespilloides.</title>
        <authorList>
            <person name="Poehlein A."/>
            <person name="Guzman J."/>
            <person name="Daniel R."/>
            <person name="Vilcinskas A."/>
        </authorList>
    </citation>
    <scope>NUCLEOTIDE SEQUENCE</scope>
    <source>
        <strain evidence="4">MP11Mi</strain>
    </source>
</reference>
<name>A0AA97CVF3_9ACTN</name>
<keyword evidence="2" id="KW-0963">Cytoplasm</keyword>
<dbReference type="EMBL" id="CP128986">
    <property type="protein sequence ID" value="WOC12544.1"/>
    <property type="molecule type" value="Genomic_DNA"/>
</dbReference>
<dbReference type="Gene3D" id="3.30.1310.10">
    <property type="entry name" value="Nucleoid-associated protein YbaB-like domain"/>
    <property type="match status" value="1"/>
</dbReference>
<dbReference type="NCBIfam" id="TIGR00103">
    <property type="entry name" value="DNA_YbaB_EbfC"/>
    <property type="match status" value="1"/>
</dbReference>
<dbReference type="InterPro" id="IPR036894">
    <property type="entry name" value="YbaB-like_sf"/>
</dbReference>
<dbReference type="Pfam" id="PF02575">
    <property type="entry name" value="YbaB_DNA_bd"/>
    <property type="match status" value="1"/>
</dbReference>
<dbReference type="GO" id="GO:0005829">
    <property type="term" value="C:cytosol"/>
    <property type="evidence" value="ECO:0007669"/>
    <property type="project" value="TreeGrafter"/>
</dbReference>
<dbReference type="PANTHER" id="PTHR33449:SF1">
    <property type="entry name" value="NUCLEOID-ASSOCIATED PROTEIN YBAB"/>
    <property type="match status" value="1"/>
</dbReference>
<comment type="subcellular location">
    <subcellularLocation>
        <location evidence="2">Cytoplasm</location>
        <location evidence="2">Nucleoid</location>
    </subcellularLocation>
</comment>
<proteinExistence type="inferred from homology"/>
<comment type="subunit">
    <text evidence="2">Homodimer.</text>
</comment>
<accession>A0AA97CVF3</accession>
<protein>
    <recommendedName>
        <fullName evidence="2">Nucleoid-associated protein MP11Mi_16330</fullName>
    </recommendedName>
</protein>
<dbReference type="HAMAP" id="MF_00274">
    <property type="entry name" value="DNA_YbaB_EbfC"/>
    <property type="match status" value="1"/>
</dbReference>
<evidence type="ECO:0000256" key="2">
    <source>
        <dbReference type="HAMAP-Rule" id="MF_00274"/>
    </source>
</evidence>
<keyword evidence="1 2" id="KW-0238">DNA-binding</keyword>
<dbReference type="GO" id="GO:0043590">
    <property type="term" value="C:bacterial nucleoid"/>
    <property type="evidence" value="ECO:0007669"/>
    <property type="project" value="UniProtKB-UniRule"/>
</dbReference>
<evidence type="ECO:0000256" key="1">
    <source>
        <dbReference type="ARBA" id="ARBA00023125"/>
    </source>
</evidence>
<organism evidence="4">
    <name type="scientific">Gordonia sp. MP11Mi</name>
    <dbReference type="NCBI Taxonomy" id="3022769"/>
    <lineage>
        <taxon>Bacteria</taxon>
        <taxon>Bacillati</taxon>
        <taxon>Actinomycetota</taxon>
        <taxon>Actinomycetes</taxon>
        <taxon>Mycobacteriales</taxon>
        <taxon>Gordoniaceae</taxon>
        <taxon>Gordonia</taxon>
    </lineage>
</organism>
<dbReference type="PANTHER" id="PTHR33449">
    <property type="entry name" value="NUCLEOID-ASSOCIATED PROTEIN YBAB"/>
    <property type="match status" value="1"/>
</dbReference>